<dbReference type="SUPFAM" id="SSF54171">
    <property type="entry name" value="DNA-binding domain"/>
    <property type="match status" value="1"/>
</dbReference>
<keyword evidence="5" id="KW-0010">Activator</keyword>
<dbReference type="InterPro" id="IPR050913">
    <property type="entry name" value="AP2/ERF_ERF"/>
</dbReference>
<accession>A0AAN7M4T1</accession>
<keyword evidence="4" id="KW-0238">DNA-binding</keyword>
<dbReference type="InterPro" id="IPR036955">
    <property type="entry name" value="AP2/ERF_dom_sf"/>
</dbReference>
<evidence type="ECO:0000256" key="4">
    <source>
        <dbReference type="ARBA" id="ARBA00023125"/>
    </source>
</evidence>
<dbReference type="CDD" id="cd00018">
    <property type="entry name" value="AP2"/>
    <property type="match status" value="1"/>
</dbReference>
<evidence type="ECO:0000256" key="3">
    <source>
        <dbReference type="ARBA" id="ARBA00023015"/>
    </source>
</evidence>
<dbReference type="Gene3D" id="3.30.730.10">
    <property type="entry name" value="AP2/ERF domain"/>
    <property type="match status" value="1"/>
</dbReference>
<evidence type="ECO:0000256" key="6">
    <source>
        <dbReference type="ARBA" id="ARBA00023163"/>
    </source>
</evidence>
<keyword evidence="7" id="KW-0539">Nucleus</keyword>
<evidence type="ECO:0000259" key="9">
    <source>
        <dbReference type="PROSITE" id="PS51032"/>
    </source>
</evidence>
<dbReference type="SMART" id="SM00380">
    <property type="entry name" value="AP2"/>
    <property type="match status" value="1"/>
</dbReference>
<dbReference type="GO" id="GO:0009873">
    <property type="term" value="P:ethylene-activated signaling pathway"/>
    <property type="evidence" value="ECO:0007669"/>
    <property type="project" value="UniProtKB-KW"/>
</dbReference>
<keyword evidence="3" id="KW-0805">Transcription regulation</keyword>
<organism evidence="10 11">
    <name type="scientific">Trapa natans</name>
    <name type="common">Water chestnut</name>
    <dbReference type="NCBI Taxonomy" id="22666"/>
    <lineage>
        <taxon>Eukaryota</taxon>
        <taxon>Viridiplantae</taxon>
        <taxon>Streptophyta</taxon>
        <taxon>Embryophyta</taxon>
        <taxon>Tracheophyta</taxon>
        <taxon>Spermatophyta</taxon>
        <taxon>Magnoliopsida</taxon>
        <taxon>eudicotyledons</taxon>
        <taxon>Gunneridae</taxon>
        <taxon>Pentapetalae</taxon>
        <taxon>rosids</taxon>
        <taxon>malvids</taxon>
        <taxon>Myrtales</taxon>
        <taxon>Lythraceae</taxon>
        <taxon>Trapa</taxon>
    </lineage>
</organism>
<dbReference type="PRINTS" id="PR00367">
    <property type="entry name" value="ETHRSPELEMNT"/>
</dbReference>
<dbReference type="InterPro" id="IPR016177">
    <property type="entry name" value="DNA-bd_dom_sf"/>
</dbReference>
<keyword evidence="11" id="KW-1185">Reference proteome</keyword>
<evidence type="ECO:0000256" key="5">
    <source>
        <dbReference type="ARBA" id="ARBA00023159"/>
    </source>
</evidence>
<dbReference type="GO" id="GO:0005634">
    <property type="term" value="C:nucleus"/>
    <property type="evidence" value="ECO:0007669"/>
    <property type="project" value="UniProtKB-SubCell"/>
</dbReference>
<dbReference type="PANTHER" id="PTHR31194">
    <property type="entry name" value="SHN SHINE , DNA BINDING / TRANSCRIPTION FACTOR"/>
    <property type="match status" value="1"/>
</dbReference>
<gene>
    <name evidence="10" type="ORF">SAY86_024700</name>
</gene>
<dbReference type="Proteomes" id="UP001346149">
    <property type="component" value="Unassembled WGS sequence"/>
</dbReference>
<sequence length="342" mass="37827">MEQSILCLIKYTEHRTTIPKKLAKLHRSSTASHPLPRTVRISVTDPDATDSSSDEYQEGDFLIRQPRQRVKRYISEISLDTGCKSVTPPSSTKKACNSAGDGEDPTYLVPKVPSTAGINIKYRGVRRRPWGKFAAEIRDPARRVRLWLGTYDTAEEAAIVYDNAAIKLRGPDALTNFATLPKNKASVEVNITSSVSGYDSGDESRNLSSPTSVLHFRTQCSSEESDPTGETTIHDAVQPKPAAEEGCEAKTSLLPSESTAEFSQVQMPPFMDDFLNLQPLDWASLDDSGALDISLQGHNYFSDLFLDTEAHSFMSFSMDTCQVSDYFQDISDYFAVDPSQSQ</sequence>
<evidence type="ECO:0000313" key="10">
    <source>
        <dbReference type="EMBL" id="KAK4799335.1"/>
    </source>
</evidence>
<dbReference type="InterPro" id="IPR001471">
    <property type="entry name" value="AP2/ERF_dom"/>
</dbReference>
<dbReference type="AlphaFoldDB" id="A0AAN7M4T1"/>
<dbReference type="GO" id="GO:0003700">
    <property type="term" value="F:DNA-binding transcription factor activity"/>
    <property type="evidence" value="ECO:0007669"/>
    <property type="project" value="InterPro"/>
</dbReference>
<evidence type="ECO:0000256" key="8">
    <source>
        <dbReference type="ARBA" id="ARBA00024343"/>
    </source>
</evidence>
<dbReference type="Pfam" id="PF00847">
    <property type="entry name" value="AP2"/>
    <property type="match status" value="1"/>
</dbReference>
<evidence type="ECO:0000256" key="1">
    <source>
        <dbReference type="ARBA" id="ARBA00004123"/>
    </source>
</evidence>
<dbReference type="EMBL" id="JAXQNO010000004">
    <property type="protein sequence ID" value="KAK4799335.1"/>
    <property type="molecule type" value="Genomic_DNA"/>
</dbReference>
<keyword evidence="6" id="KW-0804">Transcription</keyword>
<evidence type="ECO:0000256" key="7">
    <source>
        <dbReference type="ARBA" id="ARBA00023242"/>
    </source>
</evidence>
<reference evidence="10 11" key="1">
    <citation type="journal article" date="2023" name="Hortic Res">
        <title>Pangenome of water caltrop reveals structural variations and asymmetric subgenome divergence after allopolyploidization.</title>
        <authorList>
            <person name="Zhang X."/>
            <person name="Chen Y."/>
            <person name="Wang L."/>
            <person name="Yuan Y."/>
            <person name="Fang M."/>
            <person name="Shi L."/>
            <person name="Lu R."/>
            <person name="Comes H.P."/>
            <person name="Ma Y."/>
            <person name="Chen Y."/>
            <person name="Huang G."/>
            <person name="Zhou Y."/>
            <person name="Zheng Z."/>
            <person name="Qiu Y."/>
        </authorList>
    </citation>
    <scope>NUCLEOTIDE SEQUENCE [LARGE SCALE GENOMIC DNA]</scope>
    <source>
        <strain evidence="10">F231</strain>
    </source>
</reference>
<dbReference type="PROSITE" id="PS51032">
    <property type="entry name" value="AP2_ERF"/>
    <property type="match status" value="1"/>
</dbReference>
<evidence type="ECO:0000313" key="11">
    <source>
        <dbReference type="Proteomes" id="UP001346149"/>
    </source>
</evidence>
<evidence type="ECO:0000256" key="2">
    <source>
        <dbReference type="ARBA" id="ARBA00022745"/>
    </source>
</evidence>
<comment type="subcellular location">
    <subcellularLocation>
        <location evidence="1">Nucleus</location>
    </subcellularLocation>
</comment>
<protein>
    <recommendedName>
        <fullName evidence="9">AP2/ERF domain-containing protein</fullName>
    </recommendedName>
</protein>
<dbReference type="PANTHER" id="PTHR31194:SF202">
    <property type="entry name" value="ETHYLENE-RESPONSIVE TRANSCRIPTION FACTOR ERF070"/>
    <property type="match status" value="1"/>
</dbReference>
<comment type="caution">
    <text evidence="10">The sequence shown here is derived from an EMBL/GenBank/DDBJ whole genome shotgun (WGS) entry which is preliminary data.</text>
</comment>
<comment type="similarity">
    <text evidence="8">Belongs to the AP2/ERF transcription factor family. ERF subfamily.</text>
</comment>
<dbReference type="GO" id="GO:0003677">
    <property type="term" value="F:DNA binding"/>
    <property type="evidence" value="ECO:0007669"/>
    <property type="project" value="UniProtKB-KW"/>
</dbReference>
<name>A0AAN7M4T1_TRANT</name>
<dbReference type="FunFam" id="3.30.730.10:FF:000001">
    <property type="entry name" value="Ethylene-responsive transcription factor 2"/>
    <property type="match status" value="1"/>
</dbReference>
<proteinExistence type="inferred from homology"/>
<keyword evidence="2" id="KW-0936">Ethylene signaling pathway</keyword>
<feature type="domain" description="AP2/ERF" evidence="9">
    <location>
        <begin position="121"/>
        <end position="178"/>
    </location>
</feature>